<proteinExistence type="predicted"/>
<protein>
    <submittedName>
        <fullName evidence="2">Uncharacterized protein</fullName>
    </submittedName>
</protein>
<keyword evidence="1" id="KW-0812">Transmembrane</keyword>
<gene>
    <name evidence="2" type="ORF">BDV35DRAFT_365379</name>
</gene>
<accession>A0A5N6GNU6</accession>
<sequence>MPNKTTAYPSKQIQLSYEFSLNATPATTAYIYLLETVIVICMPIISRFSGERRYCLFVSVEYSSELTL</sequence>
<reference evidence="2" key="1">
    <citation type="submission" date="2019-04" db="EMBL/GenBank/DDBJ databases">
        <title>Friends and foes A comparative genomics study of 23 Aspergillus species from section Flavi.</title>
        <authorList>
            <consortium name="DOE Joint Genome Institute"/>
            <person name="Kjaerbolling I."/>
            <person name="Vesth T."/>
            <person name="Frisvad J.C."/>
            <person name="Nybo J.L."/>
            <person name="Theobald S."/>
            <person name="Kildgaard S."/>
            <person name="Isbrandt T."/>
            <person name="Kuo A."/>
            <person name="Sato A."/>
            <person name="Lyhne E.K."/>
            <person name="Kogle M.E."/>
            <person name="Wiebenga A."/>
            <person name="Kun R.S."/>
            <person name="Lubbers R.J."/>
            <person name="Makela M.R."/>
            <person name="Barry K."/>
            <person name="Chovatia M."/>
            <person name="Clum A."/>
            <person name="Daum C."/>
            <person name="Haridas S."/>
            <person name="He G."/>
            <person name="LaButti K."/>
            <person name="Lipzen A."/>
            <person name="Mondo S."/>
            <person name="Riley R."/>
            <person name="Salamov A."/>
            <person name="Simmons B.A."/>
            <person name="Magnuson J.K."/>
            <person name="Henrissat B."/>
            <person name="Mortensen U.H."/>
            <person name="Larsen T.O."/>
            <person name="Devries R.P."/>
            <person name="Grigoriev I.V."/>
            <person name="Machida M."/>
            <person name="Baker S.E."/>
            <person name="Andersen M.R."/>
        </authorList>
    </citation>
    <scope>NUCLEOTIDE SEQUENCE [LARGE SCALE GENOMIC DNA]</scope>
    <source>
        <strain evidence="2">CBS 121.62</strain>
    </source>
</reference>
<dbReference type="EMBL" id="ML734657">
    <property type="protein sequence ID" value="KAB8242730.1"/>
    <property type="molecule type" value="Genomic_DNA"/>
</dbReference>
<organism evidence="2">
    <name type="scientific">Aspergillus flavus</name>
    <dbReference type="NCBI Taxonomy" id="5059"/>
    <lineage>
        <taxon>Eukaryota</taxon>
        <taxon>Fungi</taxon>
        <taxon>Dikarya</taxon>
        <taxon>Ascomycota</taxon>
        <taxon>Pezizomycotina</taxon>
        <taxon>Eurotiomycetes</taxon>
        <taxon>Eurotiomycetidae</taxon>
        <taxon>Eurotiales</taxon>
        <taxon>Aspergillaceae</taxon>
        <taxon>Aspergillus</taxon>
        <taxon>Aspergillus subgen. Circumdati</taxon>
    </lineage>
</organism>
<keyword evidence="1" id="KW-1133">Transmembrane helix</keyword>
<dbReference type="AlphaFoldDB" id="A0A5N6GNU6"/>
<feature type="transmembrane region" description="Helical" evidence="1">
    <location>
        <begin position="29"/>
        <end position="46"/>
    </location>
</feature>
<dbReference type="Proteomes" id="UP000325434">
    <property type="component" value="Unassembled WGS sequence"/>
</dbReference>
<evidence type="ECO:0000256" key="1">
    <source>
        <dbReference type="SAM" id="Phobius"/>
    </source>
</evidence>
<evidence type="ECO:0000313" key="2">
    <source>
        <dbReference type="EMBL" id="KAB8242730.1"/>
    </source>
</evidence>
<name>A0A5N6GNU6_ASPFL</name>
<keyword evidence="1" id="KW-0472">Membrane</keyword>